<evidence type="ECO:0000313" key="3">
    <source>
        <dbReference type="Proteomes" id="UP000664521"/>
    </source>
</evidence>
<dbReference type="AlphaFoldDB" id="A0A8H3FTM1"/>
<feature type="region of interest" description="Disordered" evidence="1">
    <location>
        <begin position="857"/>
        <end position="930"/>
    </location>
</feature>
<proteinExistence type="predicted"/>
<dbReference type="OrthoDB" id="5085465at2759"/>
<feature type="compositionally biased region" description="Polar residues" evidence="1">
    <location>
        <begin position="16"/>
        <end position="29"/>
    </location>
</feature>
<evidence type="ECO:0000313" key="2">
    <source>
        <dbReference type="EMBL" id="CAF9930541.1"/>
    </source>
</evidence>
<dbReference type="EMBL" id="CAJPDS010000056">
    <property type="protein sequence ID" value="CAF9930541.1"/>
    <property type="molecule type" value="Genomic_DNA"/>
</dbReference>
<feature type="compositionally biased region" description="Basic and acidic residues" evidence="1">
    <location>
        <begin position="894"/>
        <end position="908"/>
    </location>
</feature>
<evidence type="ECO:0000256" key="1">
    <source>
        <dbReference type="SAM" id="MobiDB-lite"/>
    </source>
</evidence>
<feature type="compositionally biased region" description="Pro residues" evidence="1">
    <location>
        <begin position="30"/>
        <end position="46"/>
    </location>
</feature>
<reference evidence="2" key="1">
    <citation type="submission" date="2021-03" db="EMBL/GenBank/DDBJ databases">
        <authorList>
            <person name="Tagirdzhanova G."/>
        </authorList>
    </citation>
    <scope>NUCLEOTIDE SEQUENCE</scope>
</reference>
<organism evidence="2 3">
    <name type="scientific">Heterodermia speciosa</name>
    <dbReference type="NCBI Taxonomy" id="116794"/>
    <lineage>
        <taxon>Eukaryota</taxon>
        <taxon>Fungi</taxon>
        <taxon>Dikarya</taxon>
        <taxon>Ascomycota</taxon>
        <taxon>Pezizomycotina</taxon>
        <taxon>Lecanoromycetes</taxon>
        <taxon>OSLEUM clade</taxon>
        <taxon>Lecanoromycetidae</taxon>
        <taxon>Caliciales</taxon>
        <taxon>Physciaceae</taxon>
        <taxon>Heterodermia</taxon>
    </lineage>
</organism>
<gene>
    <name evidence="2" type="ORF">HETSPECPRED_007640</name>
</gene>
<accession>A0A8H3FTM1</accession>
<dbReference type="Gene3D" id="1.25.40.10">
    <property type="entry name" value="Tetratricopeptide repeat domain"/>
    <property type="match status" value="1"/>
</dbReference>
<comment type="caution">
    <text evidence="2">The sequence shown here is derived from an EMBL/GenBank/DDBJ whole genome shotgun (WGS) entry which is preliminary data.</text>
</comment>
<feature type="compositionally biased region" description="Polar residues" evidence="1">
    <location>
        <begin position="48"/>
        <end position="57"/>
    </location>
</feature>
<feature type="region of interest" description="Disordered" evidence="1">
    <location>
        <begin position="1"/>
        <end position="57"/>
    </location>
</feature>
<protein>
    <submittedName>
        <fullName evidence="2">Uncharacterized protein</fullName>
    </submittedName>
</protein>
<dbReference type="Proteomes" id="UP000664521">
    <property type="component" value="Unassembled WGS sequence"/>
</dbReference>
<dbReference type="InterPro" id="IPR011990">
    <property type="entry name" value="TPR-like_helical_dom_sf"/>
</dbReference>
<sequence length="930" mass="106016">MSRSRSRSADRMVVVSNVSNGTPTTSTPPDENPSPIAPAQGQPPPRQLWNSPYVTSRASEWPDEKSKNYWIGPFDMYWNTYAQKARDVDRKEDEGTCNNRKLAESLYEEGDFAGARHALAQIADQYISEYQHCSRWAPDVDFKAAWDNQDALNHIATASIGCILNAYLAQYPDLCAAIKADGKLGSSNHTKPHPVLTAVVDHEDNLTNSRALYILRVMLDFASDIEYGKDHSWMRSVYQKAFKEMGQIAGLDLSESVRLRQGLVHEIVESEREAYWHGINSNRPISWDSWNSEQREAYRTQSMQIWKDEVEELHLHIIADQQSLSGTMAEATISSELELVNHYKSVGDIEKAKAKVRQLIILTKDNLGEGHDSTLRCMASLSKILFDIGSIEEAGLVVHDCLSKHPRIRTGSTDLFSLELREKFTSRRGWKEMMVLREELERAMSPFHFIWADYRLYTLRIGTVTFAPSYIADMEKDSVWTLACQEPKHKEDGMENCSEDEESMILREGLTQQPRASSPSRPDAEKYAFNASERDHEFLDLQVPYIPYEHFVTTSAFKAGMPYLEYIKAAENWSISSHIHEESATDTPVRLSEYFKETEGIDRNSDSNSETCDEVVAEMDERKLRQYSRTFNGAGSKEGLVVEFDEDPATTQIQGFFNNIPSEAFISPGLHVDLVSVQWADYQHFALHKLPDNATEIEIEEGLSLPCHGYISGTWTDFSVCYQRKVHEVFVVDAAFLSTGVNGGLPMLAFRQETMQSSRYHEVTNVEKRAICARLNPSFYRYKPVPMCRPCSVYKREMGKATVLTNVDEITLWDEMNAREKWDRDFETRNPANDADRAILAQDLEAEDKRRNVWNEKHEKKHEGGNESSSDLSTAISGSTGEESEEIRSVPSRSRFEEETKSKKDDNGKGFVQKLRKLRLKRTKVETQTT</sequence>
<keyword evidence="3" id="KW-1185">Reference proteome</keyword>
<name>A0A8H3FTM1_9LECA</name>